<dbReference type="EMBL" id="FQZY01000019">
    <property type="protein sequence ID" value="SHJ83892.1"/>
    <property type="molecule type" value="Genomic_DNA"/>
</dbReference>
<dbReference type="AlphaFoldDB" id="A0A1M6MK84"/>
<dbReference type="GO" id="GO:0003677">
    <property type="term" value="F:DNA binding"/>
    <property type="evidence" value="ECO:0007669"/>
    <property type="project" value="UniProtKB-KW"/>
</dbReference>
<name>A0A1M6MK84_9FIRM</name>
<accession>A0A1M6MK84</accession>
<dbReference type="PANTHER" id="PTHR46558">
    <property type="entry name" value="TRACRIPTIONAL REGULATORY PROTEIN-RELATED-RELATED"/>
    <property type="match status" value="1"/>
</dbReference>
<dbReference type="SMART" id="SM00530">
    <property type="entry name" value="HTH_XRE"/>
    <property type="match status" value="1"/>
</dbReference>
<keyword evidence="2" id="KW-1133">Transmembrane helix</keyword>
<dbReference type="Gene3D" id="1.10.260.40">
    <property type="entry name" value="lambda repressor-like DNA-binding domains"/>
    <property type="match status" value="1"/>
</dbReference>
<feature type="transmembrane region" description="Helical" evidence="2">
    <location>
        <begin position="137"/>
        <end position="159"/>
    </location>
</feature>
<evidence type="ECO:0000259" key="3">
    <source>
        <dbReference type="PROSITE" id="PS50943"/>
    </source>
</evidence>
<dbReference type="PROSITE" id="PS50943">
    <property type="entry name" value="HTH_CROC1"/>
    <property type="match status" value="1"/>
</dbReference>
<dbReference type="Pfam" id="PF01381">
    <property type="entry name" value="HTH_3"/>
    <property type="match status" value="1"/>
</dbReference>
<keyword evidence="5" id="KW-1185">Reference proteome</keyword>
<feature type="transmembrane region" description="Helical" evidence="2">
    <location>
        <begin position="105"/>
        <end position="125"/>
    </location>
</feature>
<proteinExistence type="predicted"/>
<feature type="transmembrane region" description="Helical" evidence="2">
    <location>
        <begin position="281"/>
        <end position="298"/>
    </location>
</feature>
<protein>
    <submittedName>
        <fullName evidence="4">Transcriptional regulator, contains XRE-family HTH domain</fullName>
    </submittedName>
</protein>
<evidence type="ECO:0000313" key="5">
    <source>
        <dbReference type="Proteomes" id="UP000184301"/>
    </source>
</evidence>
<dbReference type="PANTHER" id="PTHR46558:SF4">
    <property type="entry name" value="DNA-BIDING PHAGE PROTEIN"/>
    <property type="match status" value="1"/>
</dbReference>
<dbReference type="STRING" id="1121950.SAMN02745243_01504"/>
<evidence type="ECO:0000256" key="2">
    <source>
        <dbReference type="SAM" id="Phobius"/>
    </source>
</evidence>
<reference evidence="4 5" key="1">
    <citation type="submission" date="2016-11" db="EMBL/GenBank/DDBJ databases">
        <authorList>
            <person name="Jaros S."/>
            <person name="Januszkiewicz K."/>
            <person name="Wedrychowicz H."/>
        </authorList>
    </citation>
    <scope>NUCLEOTIDE SEQUENCE [LARGE SCALE GENOMIC DNA]</scope>
    <source>
        <strain evidence="4 5">DSM 15480</strain>
    </source>
</reference>
<evidence type="ECO:0000256" key="1">
    <source>
        <dbReference type="ARBA" id="ARBA00023125"/>
    </source>
</evidence>
<keyword evidence="2" id="KW-0812">Transmembrane</keyword>
<feature type="domain" description="HTH cro/C1-type" evidence="3">
    <location>
        <begin position="7"/>
        <end position="61"/>
    </location>
</feature>
<dbReference type="InterPro" id="IPR010982">
    <property type="entry name" value="Lambda_DNA-bd_dom_sf"/>
</dbReference>
<organism evidence="4 5">
    <name type="scientific">Hespellia stercorisuis DSM 15480</name>
    <dbReference type="NCBI Taxonomy" id="1121950"/>
    <lineage>
        <taxon>Bacteria</taxon>
        <taxon>Bacillati</taxon>
        <taxon>Bacillota</taxon>
        <taxon>Clostridia</taxon>
        <taxon>Lachnospirales</taxon>
        <taxon>Lachnospiraceae</taxon>
        <taxon>Hespellia</taxon>
    </lineage>
</organism>
<evidence type="ECO:0000313" key="4">
    <source>
        <dbReference type="EMBL" id="SHJ83892.1"/>
    </source>
</evidence>
<dbReference type="OrthoDB" id="9815852at2"/>
<feature type="transmembrane region" description="Helical" evidence="2">
    <location>
        <begin position="226"/>
        <end position="246"/>
    </location>
</feature>
<keyword evidence="2" id="KW-0472">Membrane</keyword>
<gene>
    <name evidence="4" type="ORF">SAMN02745243_01504</name>
</gene>
<sequence>MIISEKIMELRKQNGWSQEELAFQLGISRQSVSKWESGASIPDMERILKLSEIFGVTTDYLLKDDLKKEESYVVEQTGSEETCRRVSMEEADAYMELRTSSTKKTGLAVAGYVLSPTVLVFLMGLREAGILRISEDAAGGIGVVLLLIGVACCTAYFVMHGMKLEEYDYLEREQFQLAYGVEAVVKKRMAEYEAIYRVSNMAGVFLCIVAAVPLLIAATLDSTDSTYIFCTAGLLVVIAVAVYLFVSVGMQKECYQILLQEGDYTLEKKAETRGTERFSRIYWCLVTAVYLGLSFYTNGWDRTWIIWPCAGVAFAGIRGIVYAVSKKQ</sequence>
<feature type="transmembrane region" description="Helical" evidence="2">
    <location>
        <begin position="304"/>
        <end position="324"/>
    </location>
</feature>
<feature type="transmembrane region" description="Helical" evidence="2">
    <location>
        <begin position="194"/>
        <end position="220"/>
    </location>
</feature>
<keyword evidence="1" id="KW-0238">DNA-binding</keyword>
<dbReference type="CDD" id="cd00093">
    <property type="entry name" value="HTH_XRE"/>
    <property type="match status" value="1"/>
</dbReference>
<dbReference type="Proteomes" id="UP000184301">
    <property type="component" value="Unassembled WGS sequence"/>
</dbReference>
<dbReference type="InterPro" id="IPR001387">
    <property type="entry name" value="Cro/C1-type_HTH"/>
</dbReference>
<dbReference type="SUPFAM" id="SSF47413">
    <property type="entry name" value="lambda repressor-like DNA-binding domains"/>
    <property type="match status" value="1"/>
</dbReference>
<dbReference type="RefSeq" id="WP_073107802.1">
    <property type="nucleotide sequence ID" value="NZ_FQZY01000019.1"/>
</dbReference>